<name>A0A367Y3X5_9ASCO</name>
<accession>A0A367Y3X5</accession>
<proteinExistence type="predicted"/>
<feature type="domain" description="DUF4246" evidence="3">
    <location>
        <begin position="33"/>
        <end position="101"/>
    </location>
</feature>
<sequence>MPVPTSTLISADSETSGEEAPQRINWEQRRLEHEERRRRAESQRIGSPFKHPWWSPYCDAGPTPRCLDEWLTTEISYSIRCKPDWESKYKNEEIVKKWIKEIRDQCQDKTKYLDQIIEYIFKELEWYERVEKDLGGFKVGCEDKILFSDVAVADPLKKEFVAGVAKLVASFDGNFDYHPGSDQAVVDLVHPSLFVVQYDKTPVLRDGNLSIVHYHEEIEHAKANVVADGVSKRFQWLPSLMSKNSSGQFEFDSYINNLHPVQYKDLYDSIGKIFNAAIPGLNCTLTRYASKEHIRIPIPQYNDAYTEEYTRAYDELEAELEREAEAEGVEMDYDRLCDFENTKAQYLREFIPKWEGDPEFDNPIDLANFENLKVIVKLADIELTPERPSYAGGSWHVEGTINEDIVATVLYYYDIENIVESKLSFRTGYDDPAYEQGDSVYTEVIFGIHDEDRMVRQIGDVEAKENRMVVFPNMFQHHVDPFELKDKTKPGHRRILCFFVVDPFNDKVLTTLQVPPQNKAWWDDQTLDYLFPNNLKQQILELKRGESWPMTLNEAKSVRVDLMDERSFVEPSGYEYEEGAFTRSFSLCEH</sequence>
<dbReference type="InterPro" id="IPR049192">
    <property type="entry name" value="DUF4246_C"/>
</dbReference>
<dbReference type="Proteomes" id="UP000253472">
    <property type="component" value="Unassembled WGS sequence"/>
</dbReference>
<organism evidence="4 5">
    <name type="scientific">Candida viswanathii</name>
    <dbReference type="NCBI Taxonomy" id="5486"/>
    <lineage>
        <taxon>Eukaryota</taxon>
        <taxon>Fungi</taxon>
        <taxon>Dikarya</taxon>
        <taxon>Ascomycota</taxon>
        <taxon>Saccharomycotina</taxon>
        <taxon>Pichiomycetes</taxon>
        <taxon>Debaryomycetaceae</taxon>
        <taxon>Candida/Lodderomyces clade</taxon>
        <taxon>Candida</taxon>
    </lineage>
</organism>
<dbReference type="PANTHER" id="PTHR33119">
    <property type="entry name" value="IFI3P"/>
    <property type="match status" value="1"/>
</dbReference>
<dbReference type="Pfam" id="PF14033">
    <property type="entry name" value="DUF4246"/>
    <property type="match status" value="1"/>
</dbReference>
<evidence type="ECO:0000313" key="5">
    <source>
        <dbReference type="Proteomes" id="UP000253472"/>
    </source>
</evidence>
<evidence type="ECO:0000313" key="4">
    <source>
        <dbReference type="EMBL" id="RCK60319.1"/>
    </source>
</evidence>
<dbReference type="PANTHER" id="PTHR33119:SF1">
    <property type="entry name" value="FE2OG DIOXYGENASE DOMAIN-CONTAINING PROTEIN"/>
    <property type="match status" value="1"/>
</dbReference>
<dbReference type="STRING" id="5486.A0A367Y3X5"/>
<dbReference type="InterPro" id="IPR049207">
    <property type="entry name" value="DUF4246_N"/>
</dbReference>
<reference evidence="4 5" key="1">
    <citation type="submission" date="2018-06" db="EMBL/GenBank/DDBJ databases">
        <title>Whole genome sequencing of Candida tropicalis (genome annotated by CSBL at Korea University).</title>
        <authorList>
            <person name="Ahn J."/>
        </authorList>
    </citation>
    <scope>NUCLEOTIDE SEQUENCE [LARGE SCALE GENOMIC DNA]</scope>
    <source>
        <strain evidence="4 5">ATCC 20962</strain>
    </source>
</reference>
<keyword evidence="5" id="KW-1185">Reference proteome</keyword>
<evidence type="ECO:0000259" key="2">
    <source>
        <dbReference type="Pfam" id="PF14033"/>
    </source>
</evidence>
<dbReference type="Pfam" id="PF21666">
    <property type="entry name" value="DUF4246_N"/>
    <property type="match status" value="1"/>
</dbReference>
<feature type="region of interest" description="Disordered" evidence="1">
    <location>
        <begin position="1"/>
        <end position="31"/>
    </location>
</feature>
<dbReference type="AlphaFoldDB" id="A0A367Y3X5"/>
<dbReference type="EMBL" id="QLNQ01000026">
    <property type="protein sequence ID" value="RCK60319.1"/>
    <property type="molecule type" value="Genomic_DNA"/>
</dbReference>
<dbReference type="OrthoDB" id="415532at2759"/>
<dbReference type="InterPro" id="IPR025340">
    <property type="entry name" value="DUF4246"/>
</dbReference>
<protein>
    <submittedName>
        <fullName evidence="4">Uncharacterized protein</fullName>
    </submittedName>
</protein>
<feature type="compositionally biased region" description="Polar residues" evidence="1">
    <location>
        <begin position="1"/>
        <end position="14"/>
    </location>
</feature>
<gene>
    <name evidence="4" type="ORF">Cantr_08301</name>
</gene>
<evidence type="ECO:0000256" key="1">
    <source>
        <dbReference type="SAM" id="MobiDB-lite"/>
    </source>
</evidence>
<feature type="domain" description="DUF4246" evidence="2">
    <location>
        <begin position="115"/>
        <end position="524"/>
    </location>
</feature>
<comment type="caution">
    <text evidence="4">The sequence shown here is derived from an EMBL/GenBank/DDBJ whole genome shotgun (WGS) entry which is preliminary data.</text>
</comment>
<evidence type="ECO:0000259" key="3">
    <source>
        <dbReference type="Pfam" id="PF21666"/>
    </source>
</evidence>